<dbReference type="InterPro" id="IPR036390">
    <property type="entry name" value="WH_DNA-bd_sf"/>
</dbReference>
<evidence type="ECO:0000259" key="1">
    <source>
        <dbReference type="Pfam" id="PF01726"/>
    </source>
</evidence>
<accession>A0A705GJI0</accession>
<dbReference type="InterPro" id="IPR006199">
    <property type="entry name" value="LexA_DNA-bd_dom"/>
</dbReference>
<dbReference type="GO" id="GO:0004252">
    <property type="term" value="F:serine-type endopeptidase activity"/>
    <property type="evidence" value="ECO:0007669"/>
    <property type="project" value="InterPro"/>
</dbReference>
<dbReference type="AlphaFoldDB" id="A0A705GJI0"/>
<dbReference type="InterPro" id="IPR036388">
    <property type="entry name" value="WH-like_DNA-bd_sf"/>
</dbReference>
<dbReference type="EMBL" id="DAAMXO010000132">
    <property type="protein sequence ID" value="HAC8634283.1"/>
    <property type="molecule type" value="Genomic_DNA"/>
</dbReference>
<name>A0A705GJI0_SALER</name>
<comment type="caution">
    <text evidence="2">The sequence shown here is derived from an EMBL/GenBank/DDBJ whole genome shotgun (WGS) entry which is preliminary data.</text>
</comment>
<dbReference type="GO" id="GO:0006508">
    <property type="term" value="P:proteolysis"/>
    <property type="evidence" value="ECO:0007669"/>
    <property type="project" value="InterPro"/>
</dbReference>
<dbReference type="SUPFAM" id="SSF46785">
    <property type="entry name" value="Winged helix' DNA-binding domain"/>
    <property type="match status" value="1"/>
</dbReference>
<dbReference type="Gene3D" id="1.10.10.10">
    <property type="entry name" value="Winged helix-like DNA-binding domain superfamily/Winged helix DNA-binding domain"/>
    <property type="match status" value="1"/>
</dbReference>
<organism evidence="2">
    <name type="scientific">Salmonella enterica</name>
    <name type="common">Salmonella choleraesuis</name>
    <dbReference type="NCBI Taxonomy" id="28901"/>
    <lineage>
        <taxon>Bacteria</taxon>
        <taxon>Pseudomonadati</taxon>
        <taxon>Pseudomonadota</taxon>
        <taxon>Gammaproteobacteria</taxon>
        <taxon>Enterobacterales</taxon>
        <taxon>Enterobacteriaceae</taxon>
        <taxon>Salmonella</taxon>
    </lineage>
</organism>
<sequence>YQKERGFPPTNQEVATMLGYRSVNAAVEHLRALEKKGVITIKRGVARGITLHTAVKDDDSEAVGIIRSLLAGEENARLRATHWLHERGLKV</sequence>
<feature type="non-terminal residue" evidence="2">
    <location>
        <position position="1"/>
    </location>
</feature>
<reference evidence="2" key="2">
    <citation type="submission" date="2019-01" db="EMBL/GenBank/DDBJ databases">
        <authorList>
            <consortium name="NCBI Pathogen Detection Project"/>
        </authorList>
    </citation>
    <scope>NUCLEOTIDE SEQUENCE</scope>
    <source>
        <strain evidence="2">S05248-15</strain>
    </source>
</reference>
<gene>
    <name evidence="2" type="ORF">G0I17_26300</name>
</gene>
<protein>
    <submittedName>
        <fullName evidence="2">LexA family transcriptional regulator</fullName>
    </submittedName>
</protein>
<feature type="domain" description="LexA repressor DNA-binding" evidence="1">
    <location>
        <begin position="3"/>
        <end position="48"/>
    </location>
</feature>
<reference evidence="2" key="1">
    <citation type="journal article" date="2018" name="Genome Biol.">
        <title>SKESA: strategic k-mer extension for scrupulous assemblies.</title>
        <authorList>
            <person name="Souvorov A."/>
            <person name="Agarwala R."/>
            <person name="Lipman D.J."/>
        </authorList>
    </citation>
    <scope>NUCLEOTIDE SEQUENCE</scope>
    <source>
        <strain evidence="2">S05248-15</strain>
    </source>
</reference>
<dbReference type="Pfam" id="PF01726">
    <property type="entry name" value="LexA_DNA_bind"/>
    <property type="match status" value="1"/>
</dbReference>
<evidence type="ECO:0000313" key="2">
    <source>
        <dbReference type="EMBL" id="HAC8634283.1"/>
    </source>
</evidence>
<proteinExistence type="predicted"/>